<reference evidence="3" key="2">
    <citation type="submission" date="2022-10" db="EMBL/GenBank/DDBJ databases">
        <authorList>
            <consortium name="ENA_rothamsted_submissions"/>
            <consortium name="culmorum"/>
            <person name="King R."/>
        </authorList>
    </citation>
    <scope>NUCLEOTIDE SEQUENCE</scope>
</reference>
<name>A0A9N9SC49_PHACE</name>
<feature type="region of interest" description="Disordered" evidence="2">
    <location>
        <begin position="15"/>
        <end position="34"/>
    </location>
</feature>
<evidence type="ECO:0000313" key="3">
    <source>
        <dbReference type="EMBL" id="CAG9814645.1"/>
    </source>
</evidence>
<sequence length="263" mass="29793">MAIKKNIKKQYSTHTSYLRGTGGGSYVPPPTPKNGDEKLLMETIAISVKGLQNEFDSDALAGCYGMSAAQLTSMDQSQIIEVDMIETDWNEPHAQLLQTPKHPLLNIYNLSDDEIEKGNKVPETQENHPAVLSENLPNPHSEDLTTQKEFNLPQPTTWQTRRRPVIPKRKTVSSVAGKFEILAEQKCQLIEIEKNIAKQRETYSKTEQEMNLKLLEGQNEEQKLKIKFLESQLGEQKLKIELLKIQINNLQSVKKIQISSSGR</sequence>
<evidence type="ECO:0000313" key="4">
    <source>
        <dbReference type="Proteomes" id="UP001153737"/>
    </source>
</evidence>
<dbReference type="EMBL" id="OU896717">
    <property type="protein sequence ID" value="CAG9814645.1"/>
    <property type="molecule type" value="Genomic_DNA"/>
</dbReference>
<dbReference type="Proteomes" id="UP001153737">
    <property type="component" value="Chromosome 11"/>
</dbReference>
<reference evidence="3" key="1">
    <citation type="submission" date="2022-01" db="EMBL/GenBank/DDBJ databases">
        <authorList>
            <person name="King R."/>
        </authorList>
    </citation>
    <scope>NUCLEOTIDE SEQUENCE</scope>
</reference>
<dbReference type="OrthoDB" id="6769707at2759"/>
<accession>A0A9N9SC49</accession>
<proteinExistence type="predicted"/>
<organism evidence="3 4">
    <name type="scientific">Phaedon cochleariae</name>
    <name type="common">Mustard beetle</name>
    <dbReference type="NCBI Taxonomy" id="80249"/>
    <lineage>
        <taxon>Eukaryota</taxon>
        <taxon>Metazoa</taxon>
        <taxon>Ecdysozoa</taxon>
        <taxon>Arthropoda</taxon>
        <taxon>Hexapoda</taxon>
        <taxon>Insecta</taxon>
        <taxon>Pterygota</taxon>
        <taxon>Neoptera</taxon>
        <taxon>Endopterygota</taxon>
        <taxon>Coleoptera</taxon>
        <taxon>Polyphaga</taxon>
        <taxon>Cucujiformia</taxon>
        <taxon>Chrysomeloidea</taxon>
        <taxon>Chrysomelidae</taxon>
        <taxon>Chrysomelinae</taxon>
        <taxon>Chrysomelini</taxon>
        <taxon>Phaedon</taxon>
    </lineage>
</organism>
<keyword evidence="4" id="KW-1185">Reference proteome</keyword>
<evidence type="ECO:0000256" key="2">
    <source>
        <dbReference type="SAM" id="MobiDB-lite"/>
    </source>
</evidence>
<feature type="coiled-coil region" evidence="1">
    <location>
        <begin position="182"/>
        <end position="246"/>
    </location>
</feature>
<keyword evidence="1" id="KW-0175">Coiled coil</keyword>
<evidence type="ECO:0000256" key="1">
    <source>
        <dbReference type="SAM" id="Coils"/>
    </source>
</evidence>
<gene>
    <name evidence="3" type="ORF">PHAECO_LOCUS2303</name>
</gene>
<protein>
    <submittedName>
        <fullName evidence="3">Uncharacterized protein</fullName>
    </submittedName>
</protein>
<dbReference type="AlphaFoldDB" id="A0A9N9SC49"/>